<dbReference type="GO" id="GO:0051231">
    <property type="term" value="P:spindle elongation"/>
    <property type="evidence" value="ECO:0007669"/>
    <property type="project" value="TreeGrafter"/>
</dbReference>
<evidence type="ECO:0000256" key="16">
    <source>
        <dbReference type="SAM" id="MobiDB-lite"/>
    </source>
</evidence>
<proteinExistence type="inferred from homology"/>
<dbReference type="Pfam" id="PF13931">
    <property type="entry name" value="Microtub_bind"/>
    <property type="match status" value="1"/>
</dbReference>
<feature type="binding site" evidence="14">
    <location>
        <begin position="99"/>
        <end position="106"/>
    </location>
    <ligand>
        <name>ATP</name>
        <dbReference type="ChEBI" id="CHEBI:30616"/>
    </ligand>
</feature>
<keyword evidence="12" id="KW-0131">Cell cycle</keyword>
<feature type="coiled-coil region" evidence="15">
    <location>
        <begin position="644"/>
        <end position="671"/>
    </location>
</feature>
<dbReference type="PANTHER" id="PTHR47970">
    <property type="entry name" value="KINESIN-LIKE PROTEIN KIF11"/>
    <property type="match status" value="1"/>
</dbReference>
<dbReference type="SMART" id="SM00129">
    <property type="entry name" value="KISc"/>
    <property type="match status" value="1"/>
</dbReference>
<evidence type="ECO:0000256" key="4">
    <source>
        <dbReference type="ARBA" id="ARBA00022618"/>
    </source>
</evidence>
<dbReference type="PROSITE" id="PS50067">
    <property type="entry name" value="KINESIN_MOTOR_2"/>
    <property type="match status" value="1"/>
</dbReference>
<dbReference type="Proteomes" id="UP000694845">
    <property type="component" value="Unplaced"/>
</dbReference>
<evidence type="ECO:0000313" key="18">
    <source>
        <dbReference type="Proteomes" id="UP000694845"/>
    </source>
</evidence>
<evidence type="ECO:0000256" key="12">
    <source>
        <dbReference type="ARBA" id="ARBA00023306"/>
    </source>
</evidence>
<feature type="compositionally biased region" description="Basic residues" evidence="16">
    <location>
        <begin position="1036"/>
        <end position="1049"/>
    </location>
</feature>
<dbReference type="CTD" id="3832"/>
<evidence type="ECO:0000256" key="10">
    <source>
        <dbReference type="ARBA" id="ARBA00023175"/>
    </source>
</evidence>
<protein>
    <submittedName>
        <fullName evidence="19">Kinesin-like protein KIF11-A</fullName>
    </submittedName>
</protein>
<keyword evidence="10 14" id="KW-0505">Motor protein</keyword>
<comment type="subcellular location">
    <subcellularLocation>
        <location evidence="1">Cytoplasm</location>
        <location evidence="1">Cytoskeleton</location>
        <location evidence="1">Spindle pole</location>
    </subcellularLocation>
</comment>
<keyword evidence="8 14" id="KW-0067">ATP-binding</keyword>
<dbReference type="CDD" id="cd01364">
    <property type="entry name" value="KISc_BimC_Eg5"/>
    <property type="match status" value="1"/>
</dbReference>
<feature type="region of interest" description="Disordered" evidence="16">
    <location>
        <begin position="988"/>
        <end position="1074"/>
    </location>
</feature>
<dbReference type="InterPro" id="IPR019821">
    <property type="entry name" value="Kinesin_motor_CS"/>
</dbReference>
<dbReference type="AlphaFoldDB" id="A0A8B7YJS7"/>
<dbReference type="InterPro" id="IPR047241">
    <property type="entry name" value="KIF11-like_kin_motor_dom"/>
</dbReference>
<dbReference type="InterPro" id="IPR036961">
    <property type="entry name" value="Kinesin_motor_dom_sf"/>
</dbReference>
<dbReference type="GO" id="GO:0005634">
    <property type="term" value="C:nucleus"/>
    <property type="evidence" value="ECO:0007669"/>
    <property type="project" value="TreeGrafter"/>
</dbReference>
<dbReference type="PROSITE" id="PS00411">
    <property type="entry name" value="KINESIN_MOTOR_1"/>
    <property type="match status" value="1"/>
</dbReference>
<keyword evidence="4" id="KW-0132">Cell division</keyword>
<dbReference type="InterPro" id="IPR027417">
    <property type="entry name" value="P-loop_NTPase"/>
</dbReference>
<feature type="compositionally biased region" description="Polar residues" evidence="16">
    <location>
        <begin position="1057"/>
        <end position="1074"/>
    </location>
</feature>
<evidence type="ECO:0000256" key="14">
    <source>
        <dbReference type="PROSITE-ProRule" id="PRU00283"/>
    </source>
</evidence>
<dbReference type="GO" id="GO:0008017">
    <property type="term" value="F:microtubule binding"/>
    <property type="evidence" value="ECO:0007669"/>
    <property type="project" value="InterPro"/>
</dbReference>
<accession>A0A8B7YJS7</accession>
<dbReference type="GO" id="GO:0051301">
    <property type="term" value="P:cell division"/>
    <property type="evidence" value="ECO:0007669"/>
    <property type="project" value="UniProtKB-KW"/>
</dbReference>
<evidence type="ECO:0000256" key="7">
    <source>
        <dbReference type="ARBA" id="ARBA00022776"/>
    </source>
</evidence>
<keyword evidence="6 14" id="KW-0547">Nucleotide-binding</keyword>
<dbReference type="Pfam" id="PF00225">
    <property type="entry name" value="Kinesin"/>
    <property type="match status" value="1"/>
</dbReference>
<keyword evidence="11" id="KW-0206">Cytoskeleton</keyword>
<keyword evidence="18" id="KW-1185">Reference proteome</keyword>
<dbReference type="GO" id="GO:0008574">
    <property type="term" value="F:plus-end-directed microtubule motor activity"/>
    <property type="evidence" value="ECO:0007669"/>
    <property type="project" value="TreeGrafter"/>
</dbReference>
<evidence type="ECO:0000256" key="2">
    <source>
        <dbReference type="ARBA" id="ARBA00022490"/>
    </source>
</evidence>
<dbReference type="InterPro" id="IPR047149">
    <property type="entry name" value="KIF11-like"/>
</dbReference>
<dbReference type="GeneID" id="110979938"/>
<comment type="similarity">
    <text evidence="13">Belongs to the TRAFAC class myosin-kinesin ATPase superfamily. Kinesin family. KIN-5/BimC subfamily.</text>
</comment>
<dbReference type="GO" id="GO:0005524">
    <property type="term" value="F:ATP binding"/>
    <property type="evidence" value="ECO:0007669"/>
    <property type="project" value="UniProtKB-UniRule"/>
</dbReference>
<dbReference type="PRINTS" id="PR00380">
    <property type="entry name" value="KINESINHEAVY"/>
</dbReference>
<dbReference type="InterPro" id="IPR001752">
    <property type="entry name" value="Kinesin_motor_dom"/>
</dbReference>
<evidence type="ECO:0000256" key="8">
    <source>
        <dbReference type="ARBA" id="ARBA00022840"/>
    </source>
</evidence>
<evidence type="ECO:0000256" key="9">
    <source>
        <dbReference type="ARBA" id="ARBA00023054"/>
    </source>
</evidence>
<feature type="compositionally biased region" description="Polar residues" evidence="16">
    <location>
        <begin position="1003"/>
        <end position="1016"/>
    </location>
</feature>
<keyword evidence="2" id="KW-0963">Cytoplasm</keyword>
<dbReference type="GO" id="GO:0007018">
    <property type="term" value="P:microtubule-based movement"/>
    <property type="evidence" value="ECO:0007669"/>
    <property type="project" value="InterPro"/>
</dbReference>
<name>A0A8B7YJS7_ACAPL</name>
<reference evidence="19" key="1">
    <citation type="submission" date="2025-08" db="UniProtKB">
        <authorList>
            <consortium name="RefSeq"/>
        </authorList>
    </citation>
    <scope>IDENTIFICATION</scope>
</reference>
<dbReference type="PANTHER" id="PTHR47970:SF12">
    <property type="entry name" value="KINESIN FAMILY MEMBER 11"/>
    <property type="match status" value="1"/>
</dbReference>
<dbReference type="GO" id="GO:0000922">
    <property type="term" value="C:spindle pole"/>
    <property type="evidence" value="ECO:0007669"/>
    <property type="project" value="UniProtKB-SubCell"/>
</dbReference>
<evidence type="ECO:0000256" key="1">
    <source>
        <dbReference type="ARBA" id="ARBA00004647"/>
    </source>
</evidence>
<feature type="coiled-coil region" evidence="15">
    <location>
        <begin position="412"/>
        <end position="453"/>
    </location>
</feature>
<keyword evidence="3" id="KW-0597">Phosphoprotein</keyword>
<organism evidence="18 19">
    <name type="scientific">Acanthaster planci</name>
    <name type="common">Crown-of-thorns starfish</name>
    <dbReference type="NCBI Taxonomy" id="133434"/>
    <lineage>
        <taxon>Eukaryota</taxon>
        <taxon>Metazoa</taxon>
        <taxon>Echinodermata</taxon>
        <taxon>Eleutherozoa</taxon>
        <taxon>Asterozoa</taxon>
        <taxon>Asteroidea</taxon>
        <taxon>Valvatacea</taxon>
        <taxon>Valvatida</taxon>
        <taxon>Acanthasteridae</taxon>
        <taxon>Acanthaster</taxon>
    </lineage>
</organism>
<evidence type="ECO:0000256" key="13">
    <source>
        <dbReference type="ARBA" id="ARBA00034704"/>
    </source>
</evidence>
<dbReference type="GO" id="GO:0005876">
    <property type="term" value="C:spindle microtubule"/>
    <property type="evidence" value="ECO:0007669"/>
    <property type="project" value="TreeGrafter"/>
</dbReference>
<dbReference type="KEGG" id="aplc:110979938"/>
<keyword evidence="9 15" id="KW-0175">Coiled coil</keyword>
<dbReference type="SUPFAM" id="SSF52540">
    <property type="entry name" value="P-loop containing nucleoside triphosphate hydrolases"/>
    <property type="match status" value="1"/>
</dbReference>
<evidence type="ECO:0000256" key="15">
    <source>
        <dbReference type="SAM" id="Coils"/>
    </source>
</evidence>
<evidence type="ECO:0000259" key="17">
    <source>
        <dbReference type="PROSITE" id="PS50067"/>
    </source>
</evidence>
<keyword evidence="7" id="KW-0498">Mitosis</keyword>
<dbReference type="FunFam" id="3.40.850.10:FF:000035">
    <property type="entry name" value="Kinesin-like protein KIF11"/>
    <property type="match status" value="1"/>
</dbReference>
<evidence type="ECO:0000313" key="19">
    <source>
        <dbReference type="RefSeq" id="XP_022091821.1"/>
    </source>
</evidence>
<evidence type="ECO:0000256" key="11">
    <source>
        <dbReference type="ARBA" id="ARBA00023212"/>
    </source>
</evidence>
<evidence type="ECO:0000256" key="6">
    <source>
        <dbReference type="ARBA" id="ARBA00022741"/>
    </source>
</evidence>
<dbReference type="OrthoDB" id="3176171at2759"/>
<keyword evidence="5" id="KW-0493">Microtubule</keyword>
<feature type="coiled-coil region" evidence="15">
    <location>
        <begin position="361"/>
        <end position="388"/>
    </location>
</feature>
<dbReference type="Gene3D" id="3.40.850.10">
    <property type="entry name" value="Kinesin motor domain"/>
    <property type="match status" value="1"/>
</dbReference>
<dbReference type="GO" id="GO:0090307">
    <property type="term" value="P:mitotic spindle assembly"/>
    <property type="evidence" value="ECO:0007669"/>
    <property type="project" value="TreeGrafter"/>
</dbReference>
<dbReference type="RefSeq" id="XP_022091821.1">
    <property type="nucleotide sequence ID" value="XM_022236129.1"/>
</dbReference>
<gene>
    <name evidence="19" type="primary">LOC110979938</name>
</gene>
<sequence>MVKTNGKGPQEKNIQVFVRCRPINDSERKRGSHKVVEVSQNKKDVQVNIEVAEKAATKTFSFDKAFGPKAKQIEVYKSVVLPILDEVLMGYNCTVFAYGQTGTGKTFTMEGERTPDPAMSWEEDPLAGIIPRAMHQIFEKLQTAEVEFSVRVSFMELYNEELFDLLTGPEDTQRLRIFEDAARKGSVVIQGLEEIVVHNKSEVYAILEKGAAKRQTAATLMNAHSSRSHSVFTVTIHIKENSVDGEELLKTGKLNLVDLAGSENIGRSGAVDKRAREAGNINQSLLTLGRVITALVEHAPHVPYRESKLTRLLQDSLGGRTKTSIIATISPSICNVEETLSTLDYAHRAKNITNRPEINQKLTKRALIKEYTEEIERLRRDLFATREKNGIYLSEENYRSMEQSISSQALSIQEKEEKISALLDEIAKINDILSDTKEELEETSSQLQMTTKTLVKTTHTLQKTETDLRVTTTDRDQQKFLLGEHVKTEEKLSTEAKKLLTVAESSTADLEGVHAKLDRKRAVESHNATAQEVFEANLADKLQAVQDSMAEFGDVQQQRCSILQDNFKNLASVRSTEVQSMCSQVAGMIDSLESQVVGMETDSQQTCCSWHEWGEQSKDQMTTFKNAHSSQVVHFLEKTHLPLLRKHQDMLKEHNQRLTEWNEQVQQQIESQMTAVETFLQSYCSQLDSLSSLMGDYITQQRKINQGHQQKAANMLAAQKEAGQKLKAEAMAKMSEILQHMLDRQHEQNSANVDEMTESYGCLVENADTAENKLKGCLTDLRETSEMFAAQYVQSSESLAASTNEHAKKGHGYINEAEESRSQIESSIKDYLMEDVSQQATHSEHMTMAVSSHIQGLDEHIASSKQKTTAIVSAIKQSSDEYQENLTNQHRTLSDTLDQWGQQTIMQSTDVNDRICDLRIKVTEVEGLTMTFLKEELKHDIPTGVTPKNRRFSYPRQLTRTDPHHLLLKSFGLDQTIIEASNVPLPDTFIEEPEVEDSKSDTVETMSVNEDNSSDAGSDVSMGSLIEESKENFQKPSKKRAPTGKVVKKTPRDNSAHRTPQSRLPLRVTNTPNN</sequence>
<evidence type="ECO:0000256" key="5">
    <source>
        <dbReference type="ARBA" id="ARBA00022701"/>
    </source>
</evidence>
<feature type="domain" description="Kinesin motor" evidence="17">
    <location>
        <begin position="13"/>
        <end position="352"/>
    </location>
</feature>
<dbReference type="GO" id="GO:0072686">
    <property type="term" value="C:mitotic spindle"/>
    <property type="evidence" value="ECO:0007669"/>
    <property type="project" value="TreeGrafter"/>
</dbReference>
<evidence type="ECO:0000256" key="3">
    <source>
        <dbReference type="ARBA" id="ARBA00022553"/>
    </source>
</evidence>
<dbReference type="InterPro" id="IPR025901">
    <property type="entry name" value="Kinesin-assoc_MT-bd_dom"/>
</dbReference>